<dbReference type="PANTHER" id="PTHR43434:SF23">
    <property type="entry name" value="PHOSPHOGLYCOLATE PHOSPHATASE"/>
    <property type="match status" value="1"/>
</dbReference>
<comment type="caution">
    <text evidence="3">The sequence shown here is derived from an EMBL/GenBank/DDBJ whole genome shotgun (WGS) entry which is preliminary data.</text>
</comment>
<keyword evidence="1 3" id="KW-0378">Hydrolase</keyword>
<dbReference type="Gene3D" id="3.40.50.1000">
    <property type="entry name" value="HAD superfamily/HAD-like"/>
    <property type="match status" value="1"/>
</dbReference>
<dbReference type="Pfam" id="PF00702">
    <property type="entry name" value="Hydrolase"/>
    <property type="match status" value="1"/>
</dbReference>
<keyword evidence="4" id="KW-1185">Reference proteome</keyword>
<protein>
    <submittedName>
        <fullName evidence="3">Phosphoglycolate phosphatase</fullName>
        <ecNumber evidence="3">3.1.3.18</ecNumber>
    </submittedName>
</protein>
<dbReference type="GO" id="GO:0008967">
    <property type="term" value="F:phosphoglycolate phosphatase activity"/>
    <property type="evidence" value="ECO:0007669"/>
    <property type="project" value="UniProtKB-EC"/>
</dbReference>
<accession>A0A841GN05</accession>
<organism evidence="3 4">
    <name type="scientific">Longimicrobium terrae</name>
    <dbReference type="NCBI Taxonomy" id="1639882"/>
    <lineage>
        <taxon>Bacteria</taxon>
        <taxon>Pseudomonadati</taxon>
        <taxon>Gemmatimonadota</taxon>
        <taxon>Longimicrobiia</taxon>
        <taxon>Longimicrobiales</taxon>
        <taxon>Longimicrobiaceae</taxon>
        <taxon>Longimicrobium</taxon>
    </lineage>
</organism>
<keyword evidence="2" id="KW-0460">Magnesium</keyword>
<evidence type="ECO:0000313" key="3">
    <source>
        <dbReference type="EMBL" id="MBB6070017.1"/>
    </source>
</evidence>
<evidence type="ECO:0000256" key="2">
    <source>
        <dbReference type="ARBA" id="ARBA00022842"/>
    </source>
</evidence>
<dbReference type="RefSeq" id="WP_170039716.1">
    <property type="nucleotide sequence ID" value="NZ_JABDTL010000002.1"/>
</dbReference>
<dbReference type="PANTHER" id="PTHR43434">
    <property type="entry name" value="PHOSPHOGLYCOLATE PHOSPHATASE"/>
    <property type="match status" value="1"/>
</dbReference>
<name>A0A841GN05_9BACT</name>
<proteinExistence type="predicted"/>
<dbReference type="AlphaFoldDB" id="A0A841GN05"/>
<reference evidence="3 4" key="1">
    <citation type="submission" date="2020-08" db="EMBL/GenBank/DDBJ databases">
        <title>Genomic Encyclopedia of Type Strains, Phase IV (KMG-IV): sequencing the most valuable type-strain genomes for metagenomic binning, comparative biology and taxonomic classification.</title>
        <authorList>
            <person name="Goeker M."/>
        </authorList>
    </citation>
    <scope>NUCLEOTIDE SEQUENCE [LARGE SCALE GENOMIC DNA]</scope>
    <source>
        <strain evidence="3 4">DSM 29007</strain>
    </source>
</reference>
<gene>
    <name evidence="3" type="ORF">HNQ61_001634</name>
</gene>
<dbReference type="SUPFAM" id="SSF56784">
    <property type="entry name" value="HAD-like"/>
    <property type="match status" value="1"/>
</dbReference>
<evidence type="ECO:0000313" key="4">
    <source>
        <dbReference type="Proteomes" id="UP000582837"/>
    </source>
</evidence>
<dbReference type="Proteomes" id="UP000582837">
    <property type="component" value="Unassembled WGS sequence"/>
</dbReference>
<dbReference type="InterPro" id="IPR023214">
    <property type="entry name" value="HAD_sf"/>
</dbReference>
<evidence type="ECO:0000256" key="1">
    <source>
        <dbReference type="ARBA" id="ARBA00022801"/>
    </source>
</evidence>
<dbReference type="EMBL" id="JACHIA010000003">
    <property type="protein sequence ID" value="MBB6070017.1"/>
    <property type="molecule type" value="Genomic_DNA"/>
</dbReference>
<dbReference type="InterPro" id="IPR050155">
    <property type="entry name" value="HAD-like_hydrolase_sf"/>
</dbReference>
<sequence>MGRAAVIFDLDDTLVDTQELTGFRNRREWKAAVKALDRTELFPGIQELVGALATRGIPWAVVTTSVSFYAAAVLRHHGLGSPPLVAYHDSSPKPHPSCIIKATQHLKLDPAQIVGLGDHMNDHAAYSAAGVLSIGAGWSPVLQNAAWDSVISTPMELLEYL</sequence>
<dbReference type="EC" id="3.1.3.18" evidence="3"/>
<dbReference type="InterPro" id="IPR036412">
    <property type="entry name" value="HAD-like_sf"/>
</dbReference>
<dbReference type="GO" id="GO:0006281">
    <property type="term" value="P:DNA repair"/>
    <property type="evidence" value="ECO:0007669"/>
    <property type="project" value="TreeGrafter"/>
</dbReference>
<dbReference type="GO" id="GO:0046872">
    <property type="term" value="F:metal ion binding"/>
    <property type="evidence" value="ECO:0007669"/>
    <property type="project" value="UniProtKB-KW"/>
</dbReference>
<dbReference type="GO" id="GO:0005829">
    <property type="term" value="C:cytosol"/>
    <property type="evidence" value="ECO:0007669"/>
    <property type="project" value="TreeGrafter"/>
</dbReference>